<dbReference type="Pfam" id="PF00965">
    <property type="entry name" value="TIMP"/>
    <property type="match status" value="1"/>
</dbReference>
<evidence type="ECO:0000256" key="6">
    <source>
        <dbReference type="ARBA" id="ARBA00023157"/>
    </source>
</evidence>
<dbReference type="Gene3D" id="3.90.370.10">
    <property type="entry name" value="Tissue inhibitor of metalloproteinase-1. Chain B, domain 1"/>
    <property type="match status" value="1"/>
</dbReference>
<feature type="disulfide bond" evidence="9">
    <location>
        <begin position="144"/>
        <end position="184"/>
    </location>
</feature>
<dbReference type="GO" id="GO:0005576">
    <property type="term" value="C:extracellular region"/>
    <property type="evidence" value="ECO:0007669"/>
    <property type="project" value="UniProtKB-SubCell"/>
</dbReference>
<evidence type="ECO:0000313" key="13">
    <source>
        <dbReference type="Proteomes" id="UP001566132"/>
    </source>
</evidence>
<proteinExistence type="inferred from homology"/>
<comment type="subcellular location">
    <subcellularLocation>
        <location evidence="1">Secreted</location>
    </subcellularLocation>
</comment>
<keyword evidence="10" id="KW-0732">Signal</keyword>
<dbReference type="InterPro" id="IPR001820">
    <property type="entry name" value="TIMP"/>
</dbReference>
<keyword evidence="8" id="KW-0862">Zinc</keyword>
<evidence type="ECO:0000256" key="7">
    <source>
        <dbReference type="ARBA" id="ARBA00023215"/>
    </source>
</evidence>
<organism evidence="12 13">
    <name type="scientific">Hypothenemus hampei</name>
    <name type="common">Coffee berry borer</name>
    <dbReference type="NCBI Taxonomy" id="57062"/>
    <lineage>
        <taxon>Eukaryota</taxon>
        <taxon>Metazoa</taxon>
        <taxon>Ecdysozoa</taxon>
        <taxon>Arthropoda</taxon>
        <taxon>Hexapoda</taxon>
        <taxon>Insecta</taxon>
        <taxon>Pterygota</taxon>
        <taxon>Neoptera</taxon>
        <taxon>Endopterygota</taxon>
        <taxon>Coleoptera</taxon>
        <taxon>Polyphaga</taxon>
        <taxon>Cucujiformia</taxon>
        <taxon>Curculionidae</taxon>
        <taxon>Scolytinae</taxon>
        <taxon>Hypothenemus</taxon>
    </lineage>
</organism>
<dbReference type="AlphaFoldDB" id="A0ABD1EK41"/>
<dbReference type="Proteomes" id="UP001566132">
    <property type="component" value="Unassembled WGS sequence"/>
</dbReference>
<dbReference type="InterPro" id="IPR008993">
    <property type="entry name" value="TIMP-like_OB-fold"/>
</dbReference>
<gene>
    <name evidence="12" type="ORF">ABEB36_010553</name>
</gene>
<keyword evidence="6 9" id="KW-1015">Disulfide bond</keyword>
<feature type="domain" description="NTR" evidence="11">
    <location>
        <begin position="22"/>
        <end position="141"/>
    </location>
</feature>
<dbReference type="SUPFAM" id="SSF50242">
    <property type="entry name" value="TIMP-like"/>
    <property type="match status" value="1"/>
</dbReference>
<feature type="signal peptide" evidence="10">
    <location>
        <begin position="1"/>
        <end position="21"/>
    </location>
</feature>
<dbReference type="PANTHER" id="PTHR11844:SF33">
    <property type="entry name" value="TISSUE INHIBITOR OF METALLOPROTEINASE"/>
    <property type="match status" value="1"/>
</dbReference>
<feature type="disulfide bond" evidence="9">
    <location>
        <begin position="22"/>
        <end position="90"/>
    </location>
</feature>
<dbReference type="InterPro" id="IPR027465">
    <property type="entry name" value="TIMP_C"/>
</dbReference>
<dbReference type="EMBL" id="JBDJPC010000007">
    <property type="protein sequence ID" value="KAL1495078.1"/>
    <property type="molecule type" value="Genomic_DNA"/>
</dbReference>
<comment type="caution">
    <text evidence="12">The sequence shown here is derived from an EMBL/GenBank/DDBJ whole genome shotgun (WGS) entry which is preliminary data.</text>
</comment>
<evidence type="ECO:0000256" key="10">
    <source>
        <dbReference type="SAM" id="SignalP"/>
    </source>
</evidence>
<dbReference type="PANTHER" id="PTHR11844">
    <property type="entry name" value="METALLOPROTEASE INHIBITOR"/>
    <property type="match status" value="1"/>
</dbReference>
<keyword evidence="7" id="KW-0481">Metalloenzyme inhibitor</keyword>
<evidence type="ECO:0000256" key="8">
    <source>
        <dbReference type="PIRSR" id="PIRSR601820-1"/>
    </source>
</evidence>
<feature type="disulfide bond" evidence="9">
    <location>
        <begin position="149"/>
        <end position="154"/>
    </location>
</feature>
<comment type="similarity">
    <text evidence="2">Belongs to the protease inhibitor I35 (TIMP) family.</text>
</comment>
<dbReference type="GO" id="GO:0030414">
    <property type="term" value="F:peptidase inhibitor activity"/>
    <property type="evidence" value="ECO:0007669"/>
    <property type="project" value="UniProtKB-KW"/>
</dbReference>
<feature type="disulfide bond" evidence="9">
    <location>
        <begin position="163"/>
        <end position="176"/>
    </location>
</feature>
<feature type="binding site" evidence="8">
    <location>
        <position position="22"/>
    </location>
    <ligand>
        <name>Zn(2+)</name>
        <dbReference type="ChEBI" id="CHEBI:29105"/>
        <note>ligand shared with metalloproteinase partner</note>
    </ligand>
</feature>
<accession>A0ABD1EK41</accession>
<keyword evidence="4" id="KW-0483">Metalloprotease inhibitor</keyword>
<keyword evidence="13" id="KW-1185">Reference proteome</keyword>
<reference evidence="12 13" key="1">
    <citation type="submission" date="2024-05" db="EMBL/GenBank/DDBJ databases">
        <title>Genetic variation in Jamaican populations of the coffee berry borer (Hypothenemus hampei).</title>
        <authorList>
            <person name="Errbii M."/>
            <person name="Myrie A."/>
        </authorList>
    </citation>
    <scope>NUCLEOTIDE SEQUENCE [LARGE SCALE GENOMIC DNA]</scope>
    <source>
        <strain evidence="12">JA-Hopewell-2020-01-JO</strain>
        <tissue evidence="12">Whole body</tissue>
    </source>
</reference>
<evidence type="ECO:0000256" key="4">
    <source>
        <dbReference type="ARBA" id="ARBA00022608"/>
    </source>
</evidence>
<evidence type="ECO:0000256" key="9">
    <source>
        <dbReference type="PIRSR" id="PIRSR601820-3"/>
    </source>
</evidence>
<evidence type="ECO:0000259" key="11">
    <source>
        <dbReference type="PROSITE" id="PS50189"/>
    </source>
</evidence>
<dbReference type="Gene3D" id="2.40.50.120">
    <property type="match status" value="1"/>
</dbReference>
<evidence type="ECO:0000256" key="5">
    <source>
        <dbReference type="ARBA" id="ARBA00022690"/>
    </source>
</evidence>
<dbReference type="SMART" id="SM00206">
    <property type="entry name" value="NTR"/>
    <property type="match status" value="1"/>
</dbReference>
<dbReference type="InterPro" id="IPR001134">
    <property type="entry name" value="Netrin_domain"/>
</dbReference>
<evidence type="ECO:0000256" key="1">
    <source>
        <dbReference type="ARBA" id="ARBA00004613"/>
    </source>
</evidence>
<dbReference type="PROSITE" id="PS50189">
    <property type="entry name" value="NTR"/>
    <property type="match status" value="1"/>
</dbReference>
<evidence type="ECO:0000313" key="12">
    <source>
        <dbReference type="EMBL" id="KAL1495078.1"/>
    </source>
</evidence>
<evidence type="ECO:0000256" key="3">
    <source>
        <dbReference type="ARBA" id="ARBA00022525"/>
    </source>
</evidence>
<name>A0ABD1EK41_HYPHA</name>
<sequence>MAKVLTLILAIFLSSISYCRCCSCTFTHPQEAYCNSDFVILARVKKEQTLESSMSKVYKVRVRKEFKISLKGLVALKSGKIHTPLDDSMCGSNLEIGKLYVISGGIHSLRAHFNQCNMIMEWNNVTRRQRKGLKLLYNRTCNDCKIKNCYFHWCNNARESDACIWRNHCQTENGICMRQNNGSCMWNKNKQLRGCQAEELVHNHSRSHPISQRNTSITEQNGFNRLRQILDP</sequence>
<feature type="chain" id="PRO_5044858218" description="NTR domain-containing protein" evidence="10">
    <location>
        <begin position="22"/>
        <end position="232"/>
    </location>
</feature>
<feature type="disulfide bond" evidence="9">
    <location>
        <begin position="34"/>
        <end position="141"/>
    </location>
</feature>
<keyword evidence="8" id="KW-0479">Metal-binding</keyword>
<keyword evidence="3" id="KW-0964">Secreted</keyword>
<evidence type="ECO:0000256" key="2">
    <source>
        <dbReference type="ARBA" id="ARBA00011027"/>
    </source>
</evidence>
<feature type="disulfide bond" evidence="9">
    <location>
        <begin position="24"/>
        <end position="116"/>
    </location>
</feature>
<dbReference type="CDD" id="cd03577">
    <property type="entry name" value="NTR_TIMP_like"/>
    <property type="match status" value="1"/>
</dbReference>
<protein>
    <recommendedName>
        <fullName evidence="11">NTR domain-containing protein</fullName>
    </recommendedName>
</protein>
<keyword evidence="5" id="KW-0646">Protease inhibitor</keyword>